<organism evidence="1">
    <name type="scientific">Rhodosorus marinus</name>
    <dbReference type="NCBI Taxonomy" id="101924"/>
    <lineage>
        <taxon>Eukaryota</taxon>
        <taxon>Rhodophyta</taxon>
        <taxon>Stylonematophyceae</taxon>
        <taxon>Stylonematales</taxon>
        <taxon>Stylonemataceae</taxon>
        <taxon>Rhodosorus</taxon>
    </lineage>
</organism>
<dbReference type="SUPFAM" id="SSF117916">
    <property type="entry name" value="Fe-S cluster assembly (FSCA) domain-like"/>
    <property type="match status" value="1"/>
</dbReference>
<dbReference type="AlphaFoldDB" id="A0A7S3EC75"/>
<dbReference type="GO" id="GO:0003735">
    <property type="term" value="F:structural constituent of ribosome"/>
    <property type="evidence" value="ECO:0007669"/>
    <property type="project" value="InterPro"/>
</dbReference>
<dbReference type="InterPro" id="IPR034904">
    <property type="entry name" value="FSCA_dom_sf"/>
</dbReference>
<proteinExistence type="predicted"/>
<sequence length="148" mass="16604">MALGFINTFVGGGLRNANQSRPVSIRLSRAGRPRGCRRVVVRCQDNTTYLSEENINIVLEEAKIELGTLFGNSEENREVGITGDVSLAELDGVTVVLRLTGRFWHKRSDVVARVSQYLQNRIPEVCDVMIEDESQLDDADEKVEKLRL</sequence>
<dbReference type="GO" id="GO:0006412">
    <property type="term" value="P:translation"/>
    <property type="evidence" value="ECO:0007669"/>
    <property type="project" value="InterPro"/>
</dbReference>
<dbReference type="Gene3D" id="3.30.300.130">
    <property type="entry name" value="Fe-S cluster assembly (FSCA)"/>
    <property type="match status" value="1"/>
</dbReference>
<gene>
    <name evidence="1" type="ORF">RMAR00112_LOCUS12920</name>
</gene>
<dbReference type="InterPro" id="IPR020592">
    <property type="entry name" value="Ribosomal_bS16_CS"/>
</dbReference>
<dbReference type="PANTHER" id="PTHR36018">
    <property type="entry name" value="OS09G0481800 PROTEIN"/>
    <property type="match status" value="1"/>
</dbReference>
<protein>
    <submittedName>
        <fullName evidence="1">Uncharacterized protein</fullName>
    </submittedName>
</protein>
<dbReference type="GO" id="GO:0005840">
    <property type="term" value="C:ribosome"/>
    <property type="evidence" value="ECO:0007669"/>
    <property type="project" value="InterPro"/>
</dbReference>
<accession>A0A7S3EC75</accession>
<evidence type="ECO:0000313" key="1">
    <source>
        <dbReference type="EMBL" id="CAE0044945.1"/>
    </source>
</evidence>
<dbReference type="EMBL" id="HBHW01016653">
    <property type="protein sequence ID" value="CAE0044945.1"/>
    <property type="molecule type" value="Transcribed_RNA"/>
</dbReference>
<dbReference type="PANTHER" id="PTHR36018:SF1">
    <property type="entry name" value="OS09G0481800 PROTEIN"/>
    <property type="match status" value="1"/>
</dbReference>
<name>A0A7S3EC75_9RHOD</name>
<dbReference type="PROSITE" id="PS00732">
    <property type="entry name" value="RIBOSOMAL_S16"/>
    <property type="match status" value="1"/>
</dbReference>
<reference evidence="1" key="1">
    <citation type="submission" date="2021-01" db="EMBL/GenBank/DDBJ databases">
        <authorList>
            <person name="Corre E."/>
            <person name="Pelletier E."/>
            <person name="Niang G."/>
            <person name="Scheremetjew M."/>
            <person name="Finn R."/>
            <person name="Kale V."/>
            <person name="Holt S."/>
            <person name="Cochrane G."/>
            <person name="Meng A."/>
            <person name="Brown T."/>
            <person name="Cohen L."/>
        </authorList>
    </citation>
    <scope>NUCLEOTIDE SEQUENCE</scope>
    <source>
        <strain evidence="1">CCMP 769</strain>
    </source>
</reference>